<accession>A0ABS7FIW8</accession>
<feature type="domain" description="Response regulatory" evidence="4">
    <location>
        <begin position="18"/>
        <end position="133"/>
    </location>
</feature>
<keyword evidence="7" id="KW-1185">Reference proteome</keyword>
<dbReference type="RefSeq" id="WP_043580760.1">
    <property type="nucleotide sequence ID" value="NZ_CP142381.1"/>
</dbReference>
<dbReference type="SUPFAM" id="SSF55073">
    <property type="entry name" value="Nucleotide cyclase"/>
    <property type="match status" value="1"/>
</dbReference>
<dbReference type="Pfam" id="PF00990">
    <property type="entry name" value="GGDEF"/>
    <property type="match status" value="1"/>
</dbReference>
<evidence type="ECO:0000313" key="6">
    <source>
        <dbReference type="EMBL" id="MBW8290031.1"/>
    </source>
</evidence>
<evidence type="ECO:0000256" key="3">
    <source>
        <dbReference type="PROSITE-ProRule" id="PRU00169"/>
    </source>
</evidence>
<evidence type="ECO:0000256" key="1">
    <source>
        <dbReference type="ARBA" id="ARBA00012528"/>
    </source>
</evidence>
<proteinExistence type="predicted"/>
<feature type="domain" description="GGDEF" evidence="5">
    <location>
        <begin position="176"/>
        <end position="311"/>
    </location>
</feature>
<evidence type="ECO:0000256" key="2">
    <source>
        <dbReference type="ARBA" id="ARBA00034247"/>
    </source>
</evidence>
<gene>
    <name evidence="6" type="ORF">KIF53_20535</name>
</gene>
<dbReference type="SMART" id="SM00448">
    <property type="entry name" value="REC"/>
    <property type="match status" value="1"/>
</dbReference>
<dbReference type="SMART" id="SM00267">
    <property type="entry name" value="GGDEF"/>
    <property type="match status" value="1"/>
</dbReference>
<evidence type="ECO:0000259" key="5">
    <source>
        <dbReference type="PROSITE" id="PS50887"/>
    </source>
</evidence>
<dbReference type="GO" id="GO:0052621">
    <property type="term" value="F:diguanylate cyclase activity"/>
    <property type="evidence" value="ECO:0007669"/>
    <property type="project" value="UniProtKB-EC"/>
</dbReference>
<dbReference type="InterPro" id="IPR029787">
    <property type="entry name" value="Nucleotide_cyclase"/>
</dbReference>
<dbReference type="PROSITE" id="PS50887">
    <property type="entry name" value="GGDEF"/>
    <property type="match status" value="1"/>
</dbReference>
<dbReference type="EMBL" id="JAHDTB010000030">
    <property type="protein sequence ID" value="MBW8290031.1"/>
    <property type="molecule type" value="Genomic_DNA"/>
</dbReference>
<evidence type="ECO:0000313" key="7">
    <source>
        <dbReference type="Proteomes" id="UP000711178"/>
    </source>
</evidence>
<dbReference type="PANTHER" id="PTHR45138:SF9">
    <property type="entry name" value="DIGUANYLATE CYCLASE DGCM-RELATED"/>
    <property type="match status" value="1"/>
</dbReference>
<keyword evidence="3" id="KW-0597">Phosphoprotein</keyword>
<dbReference type="Proteomes" id="UP000711178">
    <property type="component" value="Unassembled WGS sequence"/>
</dbReference>
<dbReference type="EC" id="2.7.7.65" evidence="1"/>
<dbReference type="CDD" id="cd01949">
    <property type="entry name" value="GGDEF"/>
    <property type="match status" value="1"/>
</dbReference>
<dbReference type="InterPro" id="IPR011006">
    <property type="entry name" value="CheY-like_superfamily"/>
</dbReference>
<reference evidence="6 7" key="1">
    <citation type="submission" date="2021-05" db="EMBL/GenBank/DDBJ databases">
        <title>Draft Whole Genome Sequencing Of Biosensor Chromobacterium violaceum Strain CV026 Reveals A Regulatory RNA In Chromobacterium violaceum Phenotype Regulatory Network.</title>
        <authorList>
            <person name="Hong K.W."/>
            <person name="Chan K.G."/>
            <person name="Chang C.-Y."/>
        </authorList>
    </citation>
    <scope>NUCLEOTIDE SEQUENCE [LARGE SCALE GENOMIC DNA]</scope>
    <source>
        <strain evidence="6 7">ATCC 31532</strain>
    </source>
</reference>
<comment type="caution">
    <text evidence="6">The sequence shown here is derived from an EMBL/GenBank/DDBJ whole genome shotgun (WGS) entry which is preliminary data.</text>
</comment>
<dbReference type="NCBIfam" id="TIGR00254">
    <property type="entry name" value="GGDEF"/>
    <property type="match status" value="1"/>
</dbReference>
<sequence>MSANLSAEAPAPAFHRGRILVVDDQPSNIMVAHQILQSEHEVFMATSGEQALAFCQNAPPDLLLLDVEMPGMNGMEVCRHLKQEPATQGIPVIFVTGHQSQEQEAACWEAGAVDFVTKPVTPATLRNRVNVHLTLKHQADQLRALAFTDGLTGIANRRYFDAQFDKVWRHCLRHGSSLALIMSDVDHFKKYNDRYGHTMGDECLRQIARTLQLQLNRPYDLAARFGGEEFVCLMPETSLAGAVSVAIKMEAAIRALQIEHADSQPDHTVTLSLGVAAMAPDADSDGRHLMKMADDQLYLAKNTGRGRICAV</sequence>
<protein>
    <recommendedName>
        <fullName evidence="1">diguanylate cyclase</fullName>
        <ecNumber evidence="1">2.7.7.65</ecNumber>
    </recommendedName>
</protein>
<keyword evidence="6" id="KW-0548">Nucleotidyltransferase</keyword>
<evidence type="ECO:0000259" key="4">
    <source>
        <dbReference type="PROSITE" id="PS50110"/>
    </source>
</evidence>
<feature type="modified residue" description="4-aspartylphosphate" evidence="3">
    <location>
        <position position="66"/>
    </location>
</feature>
<dbReference type="SUPFAM" id="SSF52172">
    <property type="entry name" value="CheY-like"/>
    <property type="match status" value="1"/>
</dbReference>
<dbReference type="GeneID" id="89684843"/>
<dbReference type="PROSITE" id="PS50110">
    <property type="entry name" value="RESPONSE_REGULATORY"/>
    <property type="match status" value="1"/>
</dbReference>
<organism evidence="6 7">
    <name type="scientific">Chromobacterium subtsugae</name>
    <dbReference type="NCBI Taxonomy" id="251747"/>
    <lineage>
        <taxon>Bacteria</taxon>
        <taxon>Pseudomonadati</taxon>
        <taxon>Pseudomonadota</taxon>
        <taxon>Betaproteobacteria</taxon>
        <taxon>Neisseriales</taxon>
        <taxon>Chromobacteriaceae</taxon>
        <taxon>Chromobacterium</taxon>
    </lineage>
</organism>
<dbReference type="PANTHER" id="PTHR45138">
    <property type="entry name" value="REGULATORY COMPONENTS OF SENSORY TRANSDUCTION SYSTEM"/>
    <property type="match status" value="1"/>
</dbReference>
<comment type="catalytic activity">
    <reaction evidence="2">
        <text>2 GTP = 3',3'-c-di-GMP + 2 diphosphate</text>
        <dbReference type="Rhea" id="RHEA:24898"/>
        <dbReference type="ChEBI" id="CHEBI:33019"/>
        <dbReference type="ChEBI" id="CHEBI:37565"/>
        <dbReference type="ChEBI" id="CHEBI:58805"/>
        <dbReference type="EC" id="2.7.7.65"/>
    </reaction>
</comment>
<keyword evidence="6" id="KW-0808">Transferase</keyword>
<dbReference type="Gene3D" id="3.40.50.2300">
    <property type="match status" value="1"/>
</dbReference>
<dbReference type="InterPro" id="IPR000160">
    <property type="entry name" value="GGDEF_dom"/>
</dbReference>
<name>A0ABS7FIW8_9NEIS</name>
<dbReference type="InterPro" id="IPR050469">
    <property type="entry name" value="Diguanylate_Cyclase"/>
</dbReference>
<dbReference type="InterPro" id="IPR001789">
    <property type="entry name" value="Sig_transdc_resp-reg_receiver"/>
</dbReference>
<dbReference type="Gene3D" id="3.30.70.270">
    <property type="match status" value="1"/>
</dbReference>
<dbReference type="InterPro" id="IPR043128">
    <property type="entry name" value="Rev_trsase/Diguanyl_cyclase"/>
</dbReference>
<dbReference type="Pfam" id="PF00072">
    <property type="entry name" value="Response_reg"/>
    <property type="match status" value="1"/>
</dbReference>